<dbReference type="SMART" id="SM00355">
    <property type="entry name" value="ZnF_C2H2"/>
    <property type="match status" value="10"/>
</dbReference>
<dbReference type="GO" id="GO:0008270">
    <property type="term" value="F:zinc ion binding"/>
    <property type="evidence" value="ECO:0007669"/>
    <property type="project" value="UniProtKB-KW"/>
</dbReference>
<feature type="region of interest" description="Disordered" evidence="4">
    <location>
        <begin position="575"/>
        <end position="602"/>
    </location>
</feature>
<dbReference type="Gene3D" id="3.30.160.60">
    <property type="entry name" value="Classic Zinc Finger"/>
    <property type="match status" value="6"/>
</dbReference>
<evidence type="ECO:0000313" key="7">
    <source>
        <dbReference type="Proteomes" id="UP000075886"/>
    </source>
</evidence>
<sequence length="602" mass="71289">MCEDCLMLLSQFDQFRETCLENDVIYKQRLKEVQSVTAARCDEESLNEKVVIIEPEEAKKLNLIEEDTLSYLKQQRDDKLITLKKSGKEEPTPLKQTANCKTVRQTRARKAVETDSSRMVNHKASSKIRIQGEKTDQTESKKYKPLSSSNRQLSCVRCGKLIRRSNMSKHLETHDRQPPQFVCSHCGKYFSNMHLLNVHVNSHHTFEQKYECQECGKVYFRPNSLREHIYAKHSKEKRFECNVCGLKFTNFSKKSYHYIKTHTEDKPFVCQFCNKGFKIKHMVMHATKPNQYSCPHCDRQFKLMHLLKVHVNSKHTFEQKFECDICDKVFYDRDSLRRHGYEYHSLENRYQCRECDMSFNIHINSNHTFEQKYECNECGKFYYSLKSLKVHFNEKHSQEQRFKCTECGMTFTSFSKKKLHFLKEHTSEKRYTCQFCGKGFKIRMSTILEAAVTIKPKTPEEEEVLKNLWSIRPCYLYNEEYDDCTSIKARFHQYFIHGESIDCNQWKRDFDNCIRFERNATDTKSALELIDSERKRREERMRAHYGNNVWTKRSGPPADWSKPLPEHMQKEYESSFLASKAKELRNGPTAQDASESSSCSIM</sequence>
<accession>A0A182Q317</accession>
<keyword evidence="7" id="KW-1185">Reference proteome</keyword>
<dbReference type="SUPFAM" id="SSF57667">
    <property type="entry name" value="beta-beta-alpha zinc fingers"/>
    <property type="match status" value="5"/>
</dbReference>
<dbReference type="Pfam" id="PF11326">
    <property type="entry name" value="PANTS-like"/>
    <property type="match status" value="1"/>
</dbReference>
<dbReference type="InterPro" id="IPR050758">
    <property type="entry name" value="Znf_C2H2-type"/>
</dbReference>
<dbReference type="EnsemblMetazoa" id="AFAF002088-RA">
    <property type="protein sequence ID" value="AFAF002088-PA"/>
    <property type="gene ID" value="AFAF002088"/>
</dbReference>
<dbReference type="PROSITE" id="PS00028">
    <property type="entry name" value="ZINC_FINGER_C2H2_1"/>
    <property type="match status" value="7"/>
</dbReference>
<feature type="domain" description="C2H2-type" evidence="5">
    <location>
        <begin position="402"/>
        <end position="430"/>
    </location>
</feature>
<feature type="compositionally biased region" description="Basic and acidic residues" evidence="4">
    <location>
        <begin position="130"/>
        <end position="142"/>
    </location>
</feature>
<dbReference type="AlphaFoldDB" id="A0A182Q317"/>
<keyword evidence="1" id="KW-0479">Metal-binding</keyword>
<organism evidence="6 7">
    <name type="scientific">Anopheles farauti</name>
    <dbReference type="NCBI Taxonomy" id="69004"/>
    <lineage>
        <taxon>Eukaryota</taxon>
        <taxon>Metazoa</taxon>
        <taxon>Ecdysozoa</taxon>
        <taxon>Arthropoda</taxon>
        <taxon>Hexapoda</taxon>
        <taxon>Insecta</taxon>
        <taxon>Pterygota</taxon>
        <taxon>Neoptera</taxon>
        <taxon>Endopterygota</taxon>
        <taxon>Diptera</taxon>
        <taxon>Nematocera</taxon>
        <taxon>Culicoidea</taxon>
        <taxon>Culicidae</taxon>
        <taxon>Anophelinae</taxon>
        <taxon>Anopheles</taxon>
    </lineage>
</organism>
<keyword evidence="3" id="KW-0863">Zinc-finger</keyword>
<evidence type="ECO:0000256" key="2">
    <source>
        <dbReference type="ARBA" id="ARBA00022737"/>
    </source>
</evidence>
<name>A0A182Q317_9DIPT</name>
<evidence type="ECO:0000259" key="5">
    <source>
        <dbReference type="PROSITE" id="PS50157"/>
    </source>
</evidence>
<dbReference type="InterPro" id="IPR013087">
    <property type="entry name" value="Znf_C2H2_type"/>
</dbReference>
<evidence type="ECO:0000256" key="1">
    <source>
        <dbReference type="ARBA" id="ARBA00022723"/>
    </source>
</evidence>
<evidence type="ECO:0000256" key="4">
    <source>
        <dbReference type="SAM" id="MobiDB-lite"/>
    </source>
</evidence>
<evidence type="ECO:0000313" key="6">
    <source>
        <dbReference type="EnsemblMetazoa" id="AFAF002088-PA"/>
    </source>
</evidence>
<proteinExistence type="predicted"/>
<feature type="domain" description="C2H2-type" evidence="5">
    <location>
        <begin position="181"/>
        <end position="209"/>
    </location>
</feature>
<evidence type="ECO:0000256" key="3">
    <source>
        <dbReference type="PROSITE-ProRule" id="PRU00042"/>
    </source>
</evidence>
<dbReference type="Proteomes" id="UP000075886">
    <property type="component" value="Unassembled WGS sequence"/>
</dbReference>
<dbReference type="EMBL" id="AXCN02001071">
    <property type="status" value="NOT_ANNOTATED_CDS"/>
    <property type="molecule type" value="Genomic_DNA"/>
</dbReference>
<dbReference type="VEuPathDB" id="VectorBase:AFAF002088"/>
<feature type="domain" description="C2H2-type" evidence="5">
    <location>
        <begin position="321"/>
        <end position="349"/>
    </location>
</feature>
<feature type="domain" description="C2H2-type" evidence="5">
    <location>
        <begin position="210"/>
        <end position="238"/>
    </location>
</feature>
<feature type="domain" description="C2H2-type" evidence="5">
    <location>
        <begin position="239"/>
        <end position="267"/>
    </location>
</feature>
<reference evidence="6" key="2">
    <citation type="submission" date="2020-05" db="UniProtKB">
        <authorList>
            <consortium name="EnsemblMetazoa"/>
        </authorList>
    </citation>
    <scope>IDENTIFICATION</scope>
    <source>
        <strain evidence="6">FAR1</strain>
    </source>
</reference>
<dbReference type="InterPro" id="IPR036236">
    <property type="entry name" value="Znf_C2H2_sf"/>
</dbReference>
<dbReference type="PROSITE" id="PS50157">
    <property type="entry name" value="ZINC_FINGER_C2H2_2"/>
    <property type="match status" value="7"/>
</dbReference>
<dbReference type="STRING" id="69004.A0A182Q317"/>
<keyword evidence="3" id="KW-0862">Zinc</keyword>
<reference evidence="7" key="1">
    <citation type="submission" date="2014-01" db="EMBL/GenBank/DDBJ databases">
        <title>The Genome Sequence of Anopheles farauti FAR1 (V2).</title>
        <authorList>
            <consortium name="The Broad Institute Genomics Platform"/>
            <person name="Neafsey D.E."/>
            <person name="Besansky N."/>
            <person name="Howell P."/>
            <person name="Walton C."/>
            <person name="Young S.K."/>
            <person name="Zeng Q."/>
            <person name="Gargeya S."/>
            <person name="Fitzgerald M."/>
            <person name="Haas B."/>
            <person name="Abouelleil A."/>
            <person name="Allen A.W."/>
            <person name="Alvarado L."/>
            <person name="Arachchi H.M."/>
            <person name="Berlin A.M."/>
            <person name="Chapman S.B."/>
            <person name="Gainer-Dewar J."/>
            <person name="Goldberg J."/>
            <person name="Griggs A."/>
            <person name="Gujja S."/>
            <person name="Hansen M."/>
            <person name="Howarth C."/>
            <person name="Imamovic A."/>
            <person name="Ireland A."/>
            <person name="Larimer J."/>
            <person name="McCowan C."/>
            <person name="Murphy C."/>
            <person name="Pearson M."/>
            <person name="Poon T.W."/>
            <person name="Priest M."/>
            <person name="Roberts A."/>
            <person name="Saif S."/>
            <person name="Shea T."/>
            <person name="Sisk P."/>
            <person name="Sykes S."/>
            <person name="Wortman J."/>
            <person name="Nusbaum C."/>
            <person name="Birren B."/>
        </authorList>
    </citation>
    <scope>NUCLEOTIDE SEQUENCE [LARGE SCALE GENOMIC DNA]</scope>
    <source>
        <strain evidence="7">FAR1</strain>
    </source>
</reference>
<keyword evidence="2" id="KW-0677">Repeat</keyword>
<dbReference type="Pfam" id="PF00096">
    <property type="entry name" value="zf-C2H2"/>
    <property type="match status" value="4"/>
</dbReference>
<feature type="domain" description="C2H2-type" evidence="5">
    <location>
        <begin position="373"/>
        <end position="401"/>
    </location>
</feature>
<dbReference type="PANTHER" id="PTHR23234:SF10">
    <property type="entry name" value="RIKEN CDNA 6720489N17 GENE-RELATED"/>
    <property type="match status" value="1"/>
</dbReference>
<feature type="domain" description="C2H2-type" evidence="5">
    <location>
        <begin position="292"/>
        <end position="320"/>
    </location>
</feature>
<dbReference type="PANTHER" id="PTHR23234">
    <property type="entry name" value="ZNF44 PROTEIN"/>
    <property type="match status" value="1"/>
</dbReference>
<protein>
    <recommendedName>
        <fullName evidence="5">C2H2-type domain-containing protein</fullName>
    </recommendedName>
</protein>
<dbReference type="InterPro" id="IPR021475">
    <property type="entry name" value="Pants/Emi1-like"/>
</dbReference>
<feature type="region of interest" description="Disordered" evidence="4">
    <location>
        <begin position="115"/>
        <end position="144"/>
    </location>
</feature>
<feature type="compositionally biased region" description="Polar residues" evidence="4">
    <location>
        <begin position="588"/>
        <end position="602"/>
    </location>
</feature>